<feature type="transmembrane region" description="Helical" evidence="1">
    <location>
        <begin position="16"/>
        <end position="36"/>
    </location>
</feature>
<protein>
    <submittedName>
        <fullName evidence="2">Uncharacterized protein</fullName>
    </submittedName>
</protein>
<sequence length="68" mass="8132">MRRLYDLLVNNVREHFMIYLALWLLLAIVDLIWLWFSEVSGSGIPSFVFRRPRDLLKILLPFSRPARS</sequence>
<dbReference type="EMBL" id="CP029752">
    <property type="protein sequence ID" value="QFG76770.1"/>
    <property type="molecule type" value="Genomic_DNA"/>
</dbReference>
<dbReference type="AlphaFoldDB" id="A0A5P6A9Z0"/>
<evidence type="ECO:0000256" key="1">
    <source>
        <dbReference type="SAM" id="Phobius"/>
    </source>
</evidence>
<evidence type="ECO:0000313" key="2">
    <source>
        <dbReference type="EMBL" id="QFG76770.1"/>
    </source>
</evidence>
<proteinExistence type="predicted"/>
<dbReference type="InterPro" id="IPR024494">
    <property type="entry name" value="DUF2770"/>
</dbReference>
<accession>A0A5P6A9Z0</accession>
<organism evidence="2">
    <name type="scientific">Raoultella planticola</name>
    <name type="common">Klebsiella planticola</name>
    <dbReference type="NCBI Taxonomy" id="575"/>
    <lineage>
        <taxon>Bacteria</taxon>
        <taxon>Pseudomonadati</taxon>
        <taxon>Pseudomonadota</taxon>
        <taxon>Gammaproteobacteria</taxon>
        <taxon>Enterobacterales</taxon>
        <taxon>Enterobacteriaceae</taxon>
        <taxon>Klebsiella/Raoultella group</taxon>
        <taxon>Raoultella</taxon>
    </lineage>
</organism>
<keyword evidence="1" id="KW-0812">Transmembrane</keyword>
<keyword evidence="1" id="KW-0472">Membrane</keyword>
<name>A0A5P6A9Z0_RAOPL</name>
<gene>
    <name evidence="2" type="ORF">DMB90_12980</name>
</gene>
<dbReference type="Pfam" id="PF10968">
    <property type="entry name" value="DUF2770"/>
    <property type="match status" value="1"/>
</dbReference>
<reference evidence="2" key="1">
    <citation type="submission" date="2018-05" db="EMBL/GenBank/DDBJ databases">
        <title>Bacterial isolates from healthy term breastfed infants carrying antibiotic resistance genes.</title>
        <authorList>
            <person name="Casaburi G."/>
        </authorList>
    </citation>
    <scope>NUCLEOTIDE SEQUENCE [LARGE SCALE GENOMIC DNA]</scope>
    <source>
        <strain evidence="2">7084_4</strain>
    </source>
</reference>
<keyword evidence="1" id="KW-1133">Transmembrane helix</keyword>